<organism evidence="1 2">
    <name type="scientific">Aldrovandia affinis</name>
    <dbReference type="NCBI Taxonomy" id="143900"/>
    <lineage>
        <taxon>Eukaryota</taxon>
        <taxon>Metazoa</taxon>
        <taxon>Chordata</taxon>
        <taxon>Craniata</taxon>
        <taxon>Vertebrata</taxon>
        <taxon>Euteleostomi</taxon>
        <taxon>Actinopterygii</taxon>
        <taxon>Neopterygii</taxon>
        <taxon>Teleostei</taxon>
        <taxon>Notacanthiformes</taxon>
        <taxon>Halosauridae</taxon>
        <taxon>Aldrovandia</taxon>
    </lineage>
</organism>
<name>A0AAD7T728_9TELE</name>
<comment type="caution">
    <text evidence="1">The sequence shown here is derived from an EMBL/GenBank/DDBJ whole genome shotgun (WGS) entry which is preliminary data.</text>
</comment>
<accession>A0AAD7T728</accession>
<dbReference type="EMBL" id="JAINUG010000009">
    <property type="protein sequence ID" value="KAJ8415373.1"/>
    <property type="molecule type" value="Genomic_DNA"/>
</dbReference>
<protein>
    <submittedName>
        <fullName evidence="1">Uncharacterized protein</fullName>
    </submittedName>
</protein>
<evidence type="ECO:0000313" key="1">
    <source>
        <dbReference type="EMBL" id="KAJ8415373.1"/>
    </source>
</evidence>
<reference evidence="1" key="1">
    <citation type="journal article" date="2023" name="Science">
        <title>Genome structures resolve the early diversification of teleost fishes.</title>
        <authorList>
            <person name="Parey E."/>
            <person name="Louis A."/>
            <person name="Montfort J."/>
            <person name="Bouchez O."/>
            <person name="Roques C."/>
            <person name="Iampietro C."/>
            <person name="Lluch J."/>
            <person name="Castinel A."/>
            <person name="Donnadieu C."/>
            <person name="Desvignes T."/>
            <person name="Floi Bucao C."/>
            <person name="Jouanno E."/>
            <person name="Wen M."/>
            <person name="Mejri S."/>
            <person name="Dirks R."/>
            <person name="Jansen H."/>
            <person name="Henkel C."/>
            <person name="Chen W.J."/>
            <person name="Zahm M."/>
            <person name="Cabau C."/>
            <person name="Klopp C."/>
            <person name="Thompson A.W."/>
            <person name="Robinson-Rechavi M."/>
            <person name="Braasch I."/>
            <person name="Lecointre G."/>
            <person name="Bobe J."/>
            <person name="Postlethwait J.H."/>
            <person name="Berthelot C."/>
            <person name="Roest Crollius H."/>
            <person name="Guiguen Y."/>
        </authorList>
    </citation>
    <scope>NUCLEOTIDE SEQUENCE</scope>
    <source>
        <strain evidence="1">NC1722</strain>
    </source>
</reference>
<gene>
    <name evidence="1" type="ORF">AAFF_G00423530</name>
</gene>
<dbReference type="Proteomes" id="UP001221898">
    <property type="component" value="Unassembled WGS sequence"/>
</dbReference>
<sequence length="118" mass="12269">MRSEGQMLAATRRSRQEDCCFACSCGPGGEDKMGGSEPPLSAQSCNLIVATEAGAKLSPGGPVARARLGLAAKAASNCHSAVPDSLIQRARETSVLVPPRPPLSPTCRNSQLPYLSVF</sequence>
<evidence type="ECO:0000313" key="2">
    <source>
        <dbReference type="Proteomes" id="UP001221898"/>
    </source>
</evidence>
<keyword evidence="2" id="KW-1185">Reference proteome</keyword>
<dbReference type="AlphaFoldDB" id="A0AAD7T728"/>
<proteinExistence type="predicted"/>